<feature type="repeat" description="TPR" evidence="1">
    <location>
        <begin position="238"/>
        <end position="271"/>
    </location>
</feature>
<evidence type="ECO:0000259" key="3">
    <source>
        <dbReference type="Pfam" id="PF12770"/>
    </source>
</evidence>
<dbReference type="InterPro" id="IPR024983">
    <property type="entry name" value="CHAT_dom"/>
</dbReference>
<keyword evidence="1" id="KW-0802">TPR repeat</keyword>
<evidence type="ECO:0000313" key="5">
    <source>
        <dbReference type="Proteomes" id="UP000307244"/>
    </source>
</evidence>
<dbReference type="Proteomes" id="UP000307244">
    <property type="component" value="Unassembled WGS sequence"/>
</dbReference>
<dbReference type="PROSITE" id="PS50005">
    <property type="entry name" value="TPR"/>
    <property type="match status" value="2"/>
</dbReference>
<dbReference type="Gene3D" id="1.25.40.10">
    <property type="entry name" value="Tetratricopeptide repeat domain"/>
    <property type="match status" value="2"/>
</dbReference>
<proteinExistence type="predicted"/>
<reference evidence="4 5" key="1">
    <citation type="submission" date="2019-04" db="EMBL/GenBank/DDBJ databases">
        <title>Pedobacter sp. RP-3-15 sp. nov., isolated from Arctic soil.</title>
        <authorList>
            <person name="Dahal R.H."/>
            <person name="Kim D.-U."/>
        </authorList>
    </citation>
    <scope>NUCLEOTIDE SEQUENCE [LARGE SCALE GENOMIC DNA]</scope>
    <source>
        <strain evidence="4 5">RP-3-15</strain>
    </source>
</reference>
<dbReference type="EMBL" id="SWBQ01000001">
    <property type="protein sequence ID" value="TKC08855.1"/>
    <property type="molecule type" value="Genomic_DNA"/>
</dbReference>
<dbReference type="PANTHER" id="PTHR10098:SF108">
    <property type="entry name" value="TETRATRICOPEPTIDE REPEAT PROTEIN 28"/>
    <property type="match status" value="1"/>
</dbReference>
<keyword evidence="2" id="KW-0472">Membrane</keyword>
<dbReference type="AlphaFoldDB" id="A0A4U1CPY1"/>
<dbReference type="InterPro" id="IPR019734">
    <property type="entry name" value="TPR_rpt"/>
</dbReference>
<gene>
    <name evidence="4" type="ORF">FA047_01800</name>
</gene>
<evidence type="ECO:0000256" key="1">
    <source>
        <dbReference type="PROSITE-ProRule" id="PRU00339"/>
    </source>
</evidence>
<keyword evidence="2" id="KW-1133">Transmembrane helix</keyword>
<sequence length="919" mass="104130">MQRLFFRSAVLLLFALLYGLQGYTQCLSDSAVVNKVNGIHGNSGLSNHKKLSLLQALHQKYLKCHPVRGFGYAQMAHRMGDLYGKTDDLVKAIFFTKEAVQVNTSGRKNTDPSFLANSYFNLGIFYKRLNLLKESQDYFDRCIASGSQFPDKYFIVFMAFEQKSYAWYQTGDYQKSIEIANEGIYLAGEVGNLDAKAPLLAQKAQAAAELSLFSEAESSITTAIAMLEQSGNDPVHLATSYSVYADLLGKKGNPKSAISYYQKAYDLNATNENFEQCARDLLDMGSVYADELKEYDKALECYNRGFKLAREAEDQYQMAALYSNMGVVYGYQKNYSKALSYYQKALITLPLGFKDISLNRNLNSNMLKLVSNDYFVTTMIANKANALLQRYRQSGDKTDLKLSLATYELADEALDMMRWKQHAEESKLVWRKKTRDLYEECIEVCFALKDVEKAYYFFEKSRAALLNDRLSETLAENQLSKKDRQKEKQLRINAFILGQKLLAAPQEATEYSRLKADWRAAQDQWERYIRKLEQQYPAYYQHKFDRKVFPHSSLRARLKKEQQVLVEYFTGADCIYTLVLSGSQQKLLKIRYPDYEKDTRELLNLCSNRSLLNQNYSRYALLANKLYRRLFKPLGVERGRVILSPDEQFIPFEALLTDAGNRESFLAKQYAFSYVHAMRTVMKKHQSYPTETSFLGVAPLQYGGGLSALTGSDHSLERIASGFKQALLLKGADASREAFLQQATRHQLLQIYAHADADSLAKEPVLYLADGTVKLSVIQQLKFTNTELVVLSACNTGVGRNASGEGIFSMARGFMIAGVPASVTNLWQIDDQVTYRITESFYKCLQEGMTKDVALNKAKLALLDDEDGLHVMPYFWAATIVIGDTDAIEYEAGFSLFLWITAGGILMLAGALLLKNKKS</sequence>
<dbReference type="PANTHER" id="PTHR10098">
    <property type="entry name" value="RAPSYN-RELATED"/>
    <property type="match status" value="1"/>
</dbReference>
<protein>
    <submittedName>
        <fullName evidence="4">CHAT domain-containing protein</fullName>
    </submittedName>
</protein>
<organism evidence="4 5">
    <name type="scientific">Pedobacter frigoris</name>
    <dbReference type="NCBI Taxonomy" id="2571272"/>
    <lineage>
        <taxon>Bacteria</taxon>
        <taxon>Pseudomonadati</taxon>
        <taxon>Bacteroidota</taxon>
        <taxon>Sphingobacteriia</taxon>
        <taxon>Sphingobacteriales</taxon>
        <taxon>Sphingobacteriaceae</taxon>
        <taxon>Pedobacter</taxon>
    </lineage>
</organism>
<feature type="transmembrane region" description="Helical" evidence="2">
    <location>
        <begin position="896"/>
        <end position="914"/>
    </location>
</feature>
<keyword evidence="2" id="KW-0812">Transmembrane</keyword>
<dbReference type="Pfam" id="PF12770">
    <property type="entry name" value="CHAT"/>
    <property type="match status" value="1"/>
</dbReference>
<evidence type="ECO:0000256" key="2">
    <source>
        <dbReference type="SAM" id="Phobius"/>
    </source>
</evidence>
<dbReference type="SMART" id="SM00028">
    <property type="entry name" value="TPR"/>
    <property type="match status" value="7"/>
</dbReference>
<dbReference type="RefSeq" id="WP_136834274.1">
    <property type="nucleotide sequence ID" value="NZ_SWBQ01000001.1"/>
</dbReference>
<dbReference type="Pfam" id="PF13181">
    <property type="entry name" value="TPR_8"/>
    <property type="match status" value="2"/>
</dbReference>
<comment type="caution">
    <text evidence="4">The sequence shown here is derived from an EMBL/GenBank/DDBJ whole genome shotgun (WGS) entry which is preliminary data.</text>
</comment>
<dbReference type="InterPro" id="IPR011990">
    <property type="entry name" value="TPR-like_helical_dom_sf"/>
</dbReference>
<dbReference type="Pfam" id="PF13424">
    <property type="entry name" value="TPR_12"/>
    <property type="match status" value="1"/>
</dbReference>
<dbReference type="SUPFAM" id="SSF48452">
    <property type="entry name" value="TPR-like"/>
    <property type="match status" value="2"/>
</dbReference>
<accession>A0A4U1CPY1</accession>
<evidence type="ECO:0000313" key="4">
    <source>
        <dbReference type="EMBL" id="TKC08855.1"/>
    </source>
</evidence>
<dbReference type="OrthoDB" id="9771112at2"/>
<name>A0A4U1CPY1_9SPHI</name>
<keyword evidence="5" id="KW-1185">Reference proteome</keyword>
<feature type="domain" description="CHAT" evidence="3">
    <location>
        <begin position="622"/>
        <end position="884"/>
    </location>
</feature>
<dbReference type="PROSITE" id="PS50293">
    <property type="entry name" value="TPR_REGION"/>
    <property type="match status" value="1"/>
</dbReference>
<feature type="repeat" description="TPR" evidence="1">
    <location>
        <begin position="319"/>
        <end position="352"/>
    </location>
</feature>